<gene>
    <name evidence="9" type="primary">mreD</name>
    <name evidence="9" type="ORF">ACFSCX_05605</name>
</gene>
<keyword evidence="3" id="KW-1003">Cell membrane</keyword>
<evidence type="ECO:0000313" key="9">
    <source>
        <dbReference type="EMBL" id="MFD1736035.1"/>
    </source>
</evidence>
<keyword evidence="6 8" id="KW-1133">Transmembrane helix</keyword>
<comment type="subcellular location">
    <subcellularLocation>
        <location evidence="1">Cell membrane</location>
        <topology evidence="1">Multi-pass membrane protein</topology>
    </subcellularLocation>
</comment>
<dbReference type="Pfam" id="PF04093">
    <property type="entry name" value="MreD"/>
    <property type="match status" value="1"/>
</dbReference>
<evidence type="ECO:0000313" key="10">
    <source>
        <dbReference type="Proteomes" id="UP001597214"/>
    </source>
</evidence>
<keyword evidence="5" id="KW-0133">Cell shape</keyword>
<dbReference type="Proteomes" id="UP001597214">
    <property type="component" value="Unassembled WGS sequence"/>
</dbReference>
<organism evidence="9 10">
    <name type="scientific">Bacillus salitolerans</name>
    <dbReference type="NCBI Taxonomy" id="1437434"/>
    <lineage>
        <taxon>Bacteria</taxon>
        <taxon>Bacillati</taxon>
        <taxon>Bacillota</taxon>
        <taxon>Bacilli</taxon>
        <taxon>Bacillales</taxon>
        <taxon>Bacillaceae</taxon>
        <taxon>Bacillus</taxon>
    </lineage>
</organism>
<protein>
    <submittedName>
        <fullName evidence="9">Rod shape-determining protein MreD</fullName>
    </submittedName>
</protein>
<accession>A0ABW4LLH6</accession>
<evidence type="ECO:0000256" key="2">
    <source>
        <dbReference type="ARBA" id="ARBA00007776"/>
    </source>
</evidence>
<comment type="caution">
    <text evidence="9">The sequence shown here is derived from an EMBL/GenBank/DDBJ whole genome shotgun (WGS) entry which is preliminary data.</text>
</comment>
<evidence type="ECO:0000256" key="7">
    <source>
        <dbReference type="ARBA" id="ARBA00023136"/>
    </source>
</evidence>
<dbReference type="EMBL" id="JBHUEM010000004">
    <property type="protein sequence ID" value="MFD1736035.1"/>
    <property type="molecule type" value="Genomic_DNA"/>
</dbReference>
<feature type="transmembrane region" description="Helical" evidence="8">
    <location>
        <begin position="65"/>
        <end position="89"/>
    </location>
</feature>
<evidence type="ECO:0000256" key="5">
    <source>
        <dbReference type="ARBA" id="ARBA00022960"/>
    </source>
</evidence>
<keyword evidence="7 8" id="KW-0472">Membrane</keyword>
<dbReference type="RefSeq" id="WP_377927170.1">
    <property type="nucleotide sequence ID" value="NZ_JBHUEM010000004.1"/>
</dbReference>
<keyword evidence="10" id="KW-1185">Reference proteome</keyword>
<reference evidence="10" key="1">
    <citation type="journal article" date="2019" name="Int. J. Syst. Evol. Microbiol.">
        <title>The Global Catalogue of Microorganisms (GCM) 10K type strain sequencing project: providing services to taxonomists for standard genome sequencing and annotation.</title>
        <authorList>
            <consortium name="The Broad Institute Genomics Platform"/>
            <consortium name="The Broad Institute Genome Sequencing Center for Infectious Disease"/>
            <person name="Wu L."/>
            <person name="Ma J."/>
        </authorList>
    </citation>
    <scope>NUCLEOTIDE SEQUENCE [LARGE SCALE GENOMIC DNA]</scope>
    <source>
        <strain evidence="10">CCUG 49339</strain>
    </source>
</reference>
<proteinExistence type="inferred from homology"/>
<evidence type="ECO:0000256" key="4">
    <source>
        <dbReference type="ARBA" id="ARBA00022692"/>
    </source>
</evidence>
<dbReference type="InterPro" id="IPR007227">
    <property type="entry name" value="Cell_shape_determining_MreD"/>
</dbReference>
<evidence type="ECO:0000256" key="6">
    <source>
        <dbReference type="ARBA" id="ARBA00022989"/>
    </source>
</evidence>
<evidence type="ECO:0000256" key="3">
    <source>
        <dbReference type="ARBA" id="ARBA00022475"/>
    </source>
</evidence>
<evidence type="ECO:0000256" key="1">
    <source>
        <dbReference type="ARBA" id="ARBA00004651"/>
    </source>
</evidence>
<name>A0ABW4LLH6_9BACI</name>
<sequence length="172" mass="19949">MRKWIFPILALLCFVGESIFVQVLPSEMYELERIIVPRFVMVMIVIITMYSNLQLGMSYGIVLGLLYDLMYTNLIGVYMFAYPLLAYFITLTMKILHINILTVTVCSLFSITLLEFFVYGVQLLIKGTNLEVVDFLNIRLLPTLVLNLAFVILFYIPLRKRFNLLLVAQKDD</sequence>
<keyword evidence="4 8" id="KW-0812">Transmembrane</keyword>
<dbReference type="NCBIfam" id="TIGR03426">
    <property type="entry name" value="shape_MreD"/>
    <property type="match status" value="1"/>
</dbReference>
<feature type="transmembrane region" description="Helical" evidence="8">
    <location>
        <begin position="140"/>
        <end position="158"/>
    </location>
</feature>
<feature type="transmembrane region" description="Helical" evidence="8">
    <location>
        <begin position="95"/>
        <end position="119"/>
    </location>
</feature>
<evidence type="ECO:0000256" key="8">
    <source>
        <dbReference type="SAM" id="Phobius"/>
    </source>
</evidence>
<comment type="similarity">
    <text evidence="2">Belongs to the MreD family.</text>
</comment>
<feature type="transmembrane region" description="Helical" evidence="8">
    <location>
        <begin position="34"/>
        <end position="53"/>
    </location>
</feature>